<organism evidence="1 2">
    <name type="scientific">Ameca splendens</name>
    <dbReference type="NCBI Taxonomy" id="208324"/>
    <lineage>
        <taxon>Eukaryota</taxon>
        <taxon>Metazoa</taxon>
        <taxon>Chordata</taxon>
        <taxon>Craniata</taxon>
        <taxon>Vertebrata</taxon>
        <taxon>Euteleostomi</taxon>
        <taxon>Actinopterygii</taxon>
        <taxon>Neopterygii</taxon>
        <taxon>Teleostei</taxon>
        <taxon>Neoteleostei</taxon>
        <taxon>Acanthomorphata</taxon>
        <taxon>Ovalentaria</taxon>
        <taxon>Atherinomorphae</taxon>
        <taxon>Cyprinodontiformes</taxon>
        <taxon>Goodeidae</taxon>
        <taxon>Ameca</taxon>
    </lineage>
</organism>
<protein>
    <submittedName>
        <fullName evidence="1">Uncharacterized protein</fullName>
    </submittedName>
</protein>
<gene>
    <name evidence="1" type="ORF">AMECASPLE_038243</name>
</gene>
<reference evidence="1 2" key="1">
    <citation type="submission" date="2021-06" db="EMBL/GenBank/DDBJ databases">
        <authorList>
            <person name="Palmer J.M."/>
        </authorList>
    </citation>
    <scope>NUCLEOTIDE SEQUENCE [LARGE SCALE GENOMIC DNA]</scope>
    <source>
        <strain evidence="1 2">AS_MEX2019</strain>
        <tissue evidence="1">Muscle</tissue>
    </source>
</reference>
<name>A0ABV0YVS5_9TELE</name>
<proteinExistence type="predicted"/>
<comment type="caution">
    <text evidence="1">The sequence shown here is derived from an EMBL/GenBank/DDBJ whole genome shotgun (WGS) entry which is preliminary data.</text>
</comment>
<evidence type="ECO:0000313" key="2">
    <source>
        <dbReference type="Proteomes" id="UP001469553"/>
    </source>
</evidence>
<keyword evidence="2" id="KW-1185">Reference proteome</keyword>
<sequence length="134" mass="15498">MNEFNIHITVHRHFCFCFVVLIWYDTPKSNSPSWKHKGKPCTSCTSHMFCICSQICDTLMHMFHPTSLEDGWRHSVSELHLAAVSSFDVGECCHLRCRASLGPSNQLFTKEQFEVNKLQWFLPQKLAVTLILKP</sequence>
<accession>A0ABV0YVS5</accession>
<dbReference type="Proteomes" id="UP001469553">
    <property type="component" value="Unassembled WGS sequence"/>
</dbReference>
<evidence type="ECO:0000313" key="1">
    <source>
        <dbReference type="EMBL" id="MEQ2297787.1"/>
    </source>
</evidence>
<dbReference type="EMBL" id="JAHRIP010044549">
    <property type="protein sequence ID" value="MEQ2297787.1"/>
    <property type="molecule type" value="Genomic_DNA"/>
</dbReference>